<evidence type="ECO:0000259" key="3">
    <source>
        <dbReference type="PROSITE" id="PS50222"/>
    </source>
</evidence>
<dbReference type="InterPro" id="IPR050230">
    <property type="entry name" value="CALM/Myosin/TropC-like"/>
</dbReference>
<dbReference type="SUPFAM" id="SSF47473">
    <property type="entry name" value="EF-hand"/>
    <property type="match status" value="1"/>
</dbReference>
<dbReference type="InterPro" id="IPR011992">
    <property type="entry name" value="EF-hand-dom_pair"/>
</dbReference>
<organism evidence="4 5">
    <name type="scientific">Paralvinella palmiformis</name>
    <dbReference type="NCBI Taxonomy" id="53620"/>
    <lineage>
        <taxon>Eukaryota</taxon>
        <taxon>Metazoa</taxon>
        <taxon>Spiralia</taxon>
        <taxon>Lophotrochozoa</taxon>
        <taxon>Annelida</taxon>
        <taxon>Polychaeta</taxon>
        <taxon>Sedentaria</taxon>
        <taxon>Canalipalpata</taxon>
        <taxon>Terebellida</taxon>
        <taxon>Terebelliformia</taxon>
        <taxon>Alvinellidae</taxon>
        <taxon>Paralvinella</taxon>
    </lineage>
</organism>
<dbReference type="Pfam" id="PF13499">
    <property type="entry name" value="EF-hand_7"/>
    <property type="match status" value="1"/>
</dbReference>
<protein>
    <recommendedName>
        <fullName evidence="3">EF-hand domain-containing protein</fullName>
    </recommendedName>
</protein>
<reference evidence="4" key="1">
    <citation type="journal article" date="2023" name="Mol. Biol. Evol.">
        <title>Third-Generation Sequencing Reveals the Adaptive Role of the Epigenome in Three Deep-Sea Polychaetes.</title>
        <authorList>
            <person name="Perez M."/>
            <person name="Aroh O."/>
            <person name="Sun Y."/>
            <person name="Lan Y."/>
            <person name="Juniper S.K."/>
            <person name="Young C.R."/>
            <person name="Angers B."/>
            <person name="Qian P.Y."/>
        </authorList>
    </citation>
    <scope>NUCLEOTIDE SEQUENCE</scope>
    <source>
        <strain evidence="4">P08H-3</strain>
    </source>
</reference>
<name>A0AAD9NDB8_9ANNE</name>
<dbReference type="EMBL" id="JAODUP010000045">
    <property type="protein sequence ID" value="KAK2165820.1"/>
    <property type="molecule type" value="Genomic_DNA"/>
</dbReference>
<keyword evidence="1" id="KW-0677">Repeat</keyword>
<dbReference type="GO" id="GO:0005509">
    <property type="term" value="F:calcium ion binding"/>
    <property type="evidence" value="ECO:0007669"/>
    <property type="project" value="InterPro"/>
</dbReference>
<dbReference type="Proteomes" id="UP001208570">
    <property type="component" value="Unassembled WGS sequence"/>
</dbReference>
<dbReference type="PANTHER" id="PTHR23048:SF59">
    <property type="entry name" value="EF-HAND SUPERFAMILY PROTEIN"/>
    <property type="match status" value="1"/>
</dbReference>
<evidence type="ECO:0000313" key="4">
    <source>
        <dbReference type="EMBL" id="KAK2165820.1"/>
    </source>
</evidence>
<dbReference type="GO" id="GO:0016460">
    <property type="term" value="C:myosin II complex"/>
    <property type="evidence" value="ECO:0007669"/>
    <property type="project" value="TreeGrafter"/>
</dbReference>
<proteinExistence type="predicted"/>
<dbReference type="PROSITE" id="PS50222">
    <property type="entry name" value="EF_HAND_2"/>
    <property type="match status" value="3"/>
</dbReference>
<accession>A0AAD9NDB8</accession>
<dbReference type="Pfam" id="PF13405">
    <property type="entry name" value="EF-hand_6"/>
    <property type="match status" value="1"/>
</dbReference>
<dbReference type="SMART" id="SM00054">
    <property type="entry name" value="EFh"/>
    <property type="match status" value="3"/>
</dbReference>
<dbReference type="PANTHER" id="PTHR23048">
    <property type="entry name" value="MYOSIN LIGHT CHAIN 1, 3"/>
    <property type="match status" value="1"/>
</dbReference>
<feature type="domain" description="EF-hand" evidence="3">
    <location>
        <begin position="127"/>
        <end position="162"/>
    </location>
</feature>
<comment type="caution">
    <text evidence="4">The sequence shown here is derived from an EMBL/GenBank/DDBJ whole genome shotgun (WGS) entry which is preliminary data.</text>
</comment>
<evidence type="ECO:0000313" key="5">
    <source>
        <dbReference type="Proteomes" id="UP001208570"/>
    </source>
</evidence>
<feature type="domain" description="EF-hand" evidence="3">
    <location>
        <begin position="91"/>
        <end position="126"/>
    </location>
</feature>
<keyword evidence="2" id="KW-0106">Calcium</keyword>
<dbReference type="FunFam" id="1.10.238.10:FF:000001">
    <property type="entry name" value="Calmodulin 1"/>
    <property type="match status" value="1"/>
</dbReference>
<dbReference type="CDD" id="cd00051">
    <property type="entry name" value="EFh"/>
    <property type="match status" value="2"/>
</dbReference>
<sequence length="167" mass="19200">MFTCRRYFGSVVPENGIQEYKETFQLYDEDKDGIVTREQIAIIMRSLGISISDGELDSMIKTHCKETTRVDFPEFLAMMSKCLAEAPSKSEEERSLVDAFKVFDRQDNGRITSRELRTIVMTLGESMDTKLVDDMIKDADMEGDGLIDYKQFVSKLLKEESPDRPDR</sequence>
<keyword evidence="5" id="KW-1185">Reference proteome</keyword>
<dbReference type="InterPro" id="IPR002048">
    <property type="entry name" value="EF_hand_dom"/>
</dbReference>
<gene>
    <name evidence="4" type="ORF">LSH36_45g12019</name>
</gene>
<evidence type="ECO:0000256" key="1">
    <source>
        <dbReference type="ARBA" id="ARBA00022737"/>
    </source>
</evidence>
<evidence type="ECO:0000256" key="2">
    <source>
        <dbReference type="ARBA" id="ARBA00022837"/>
    </source>
</evidence>
<dbReference type="AlphaFoldDB" id="A0AAD9NDB8"/>
<dbReference type="Gene3D" id="1.10.238.10">
    <property type="entry name" value="EF-hand"/>
    <property type="match status" value="2"/>
</dbReference>
<feature type="domain" description="EF-hand" evidence="3">
    <location>
        <begin position="15"/>
        <end position="50"/>
    </location>
</feature>